<evidence type="ECO:0000313" key="2">
    <source>
        <dbReference type="Proteomes" id="UP000235023"/>
    </source>
</evidence>
<protein>
    <submittedName>
        <fullName evidence="1">Uncharacterized protein</fullName>
    </submittedName>
</protein>
<dbReference type="Proteomes" id="UP000235023">
    <property type="component" value="Unassembled WGS sequence"/>
</dbReference>
<name>A0A2J5HMY8_9EURO</name>
<dbReference type="OrthoDB" id="10297929at2759"/>
<sequence>MLTSSQIQIMAARSELESIARLITGPSFHYQRDEIAPILIDHEQGSRINTSKRIDNCILVCVASCVGYRGVPVDRLEQRANASVASGGCTFPRQFLFLFNRLERLGIFLRQISEEEMLLDAASAAGHFSIFCVFEKNFTNTNRRDGKKARNVQHAVLYGGCSESGPIYKDFQFSKKGSGGWEPLDRTNYLSDWTLIHVTRVESSRFDERGPPLDDKSRSSQVRLCRSWDQQDRDDPQIKSSVVEYFQLTGEILDAGRKR</sequence>
<accession>A0A2J5HMY8</accession>
<evidence type="ECO:0000313" key="1">
    <source>
        <dbReference type="EMBL" id="PLN78565.1"/>
    </source>
</evidence>
<reference evidence="2" key="1">
    <citation type="submission" date="2017-12" db="EMBL/GenBank/DDBJ databases">
        <authorList>
            <consortium name="DOE Joint Genome Institute"/>
            <person name="Mondo S.J."/>
            <person name="Kjaerbolling I."/>
            <person name="Vesth T.C."/>
            <person name="Frisvad J.C."/>
            <person name="Nybo J.L."/>
            <person name="Theobald S."/>
            <person name="Kuo A."/>
            <person name="Bowyer P."/>
            <person name="Matsuda Y."/>
            <person name="Lyhne E.K."/>
            <person name="Kogle M.E."/>
            <person name="Clum A."/>
            <person name="Lipzen A."/>
            <person name="Salamov A."/>
            <person name="Ngan C.Y."/>
            <person name="Daum C."/>
            <person name="Chiniquy J."/>
            <person name="Barry K."/>
            <person name="LaButti K."/>
            <person name="Haridas S."/>
            <person name="Simmons B.A."/>
            <person name="Magnuson J.K."/>
            <person name="Mortensen U.H."/>
            <person name="Larsen T.O."/>
            <person name="Grigoriev I.V."/>
            <person name="Baker S.E."/>
            <person name="Andersen M.R."/>
            <person name="Nordberg H.P."/>
            <person name="Cantor M.N."/>
            <person name="Hua S.X."/>
        </authorList>
    </citation>
    <scope>NUCLEOTIDE SEQUENCE [LARGE SCALE GENOMIC DNA]</scope>
    <source>
        <strain evidence="2">IBT 19404</strain>
    </source>
</reference>
<organism evidence="1 2">
    <name type="scientific">Aspergillus taichungensis</name>
    <dbReference type="NCBI Taxonomy" id="482145"/>
    <lineage>
        <taxon>Eukaryota</taxon>
        <taxon>Fungi</taxon>
        <taxon>Dikarya</taxon>
        <taxon>Ascomycota</taxon>
        <taxon>Pezizomycotina</taxon>
        <taxon>Eurotiomycetes</taxon>
        <taxon>Eurotiomycetidae</taxon>
        <taxon>Eurotiales</taxon>
        <taxon>Aspergillaceae</taxon>
        <taxon>Aspergillus</taxon>
        <taxon>Aspergillus subgen. Circumdati</taxon>
    </lineage>
</organism>
<dbReference type="AlphaFoldDB" id="A0A2J5HMY8"/>
<dbReference type="EMBL" id="KZ559574">
    <property type="protein sequence ID" value="PLN78565.1"/>
    <property type="molecule type" value="Genomic_DNA"/>
</dbReference>
<proteinExistence type="predicted"/>
<gene>
    <name evidence="1" type="ORF">BDW42DRAFT_174579</name>
</gene>
<keyword evidence="2" id="KW-1185">Reference proteome</keyword>